<dbReference type="CDD" id="cd17470">
    <property type="entry name" value="T3SS_Flik_C"/>
    <property type="match status" value="1"/>
</dbReference>
<feature type="compositionally biased region" description="Basic and acidic residues" evidence="1">
    <location>
        <begin position="44"/>
        <end position="68"/>
    </location>
</feature>
<dbReference type="eggNOG" id="COG3144">
    <property type="taxonomic scope" value="Bacteria"/>
</dbReference>
<accession>S6ALP5</accession>
<dbReference type="Gene3D" id="3.30.750.140">
    <property type="match status" value="1"/>
</dbReference>
<dbReference type="PANTHER" id="PTHR37533">
    <property type="entry name" value="FLAGELLAR HOOK-LENGTH CONTROL PROTEIN"/>
    <property type="match status" value="1"/>
</dbReference>
<dbReference type="STRING" id="1245471.PCA10_39930"/>
<evidence type="ECO:0000313" key="4">
    <source>
        <dbReference type="Proteomes" id="UP000015503"/>
    </source>
</evidence>
<dbReference type="RefSeq" id="WP_016493859.1">
    <property type="nucleotide sequence ID" value="NC_021499.1"/>
</dbReference>
<dbReference type="AlphaFoldDB" id="S6ALP5"/>
<dbReference type="PATRIC" id="fig|1245471.3.peg.4035"/>
<feature type="compositionally biased region" description="Low complexity" evidence="1">
    <location>
        <begin position="77"/>
        <end position="88"/>
    </location>
</feature>
<feature type="compositionally biased region" description="Basic and acidic residues" evidence="1">
    <location>
        <begin position="24"/>
        <end position="33"/>
    </location>
</feature>
<feature type="domain" description="Flagellar hook-length control protein-like C-terminal" evidence="2">
    <location>
        <begin position="290"/>
        <end position="368"/>
    </location>
</feature>
<proteinExistence type="predicted"/>
<feature type="region of interest" description="Disordered" evidence="1">
    <location>
        <begin position="1"/>
        <end position="109"/>
    </location>
</feature>
<dbReference type="HOGENOM" id="CLU_053518_0_0_6"/>
<dbReference type="Proteomes" id="UP000015503">
    <property type="component" value="Chromosome"/>
</dbReference>
<dbReference type="KEGG" id="pre:PCA10_39930"/>
<organism evidence="3 4">
    <name type="scientific">Metapseudomonas resinovorans NBRC 106553</name>
    <dbReference type="NCBI Taxonomy" id="1245471"/>
    <lineage>
        <taxon>Bacteria</taxon>
        <taxon>Pseudomonadati</taxon>
        <taxon>Pseudomonadota</taxon>
        <taxon>Gammaproteobacteria</taxon>
        <taxon>Pseudomonadales</taxon>
        <taxon>Pseudomonadaceae</taxon>
        <taxon>Metapseudomonas</taxon>
    </lineage>
</organism>
<dbReference type="InterPro" id="IPR052563">
    <property type="entry name" value="FliK"/>
</dbReference>
<protein>
    <recommendedName>
        <fullName evidence="2">Flagellar hook-length control protein-like C-terminal domain-containing protein</fullName>
    </recommendedName>
</protein>
<feature type="compositionally biased region" description="Polar residues" evidence="1">
    <location>
        <begin position="359"/>
        <end position="370"/>
    </location>
</feature>
<dbReference type="InterPro" id="IPR038610">
    <property type="entry name" value="FliK-like_C_sf"/>
</dbReference>
<dbReference type="PANTHER" id="PTHR37533:SF2">
    <property type="entry name" value="FLAGELLAR HOOK-LENGTH CONTROL PROTEIN"/>
    <property type="match status" value="1"/>
</dbReference>
<keyword evidence="4" id="KW-1185">Reference proteome</keyword>
<dbReference type="OrthoDB" id="1792985at2"/>
<evidence type="ECO:0000256" key="1">
    <source>
        <dbReference type="SAM" id="MobiDB-lite"/>
    </source>
</evidence>
<reference evidence="3 4" key="1">
    <citation type="journal article" date="2013" name="Genome Announc.">
        <title>Complete Genome Sequence of the Carbazole Degrader Pseudomonas resinovorans Strain CA10 (NBRC 106553).</title>
        <authorList>
            <person name="Shintani M."/>
            <person name="Hosoyama A."/>
            <person name="Ohji S."/>
            <person name="Tsuchikane K."/>
            <person name="Takarada H."/>
            <person name="Yamazoe A."/>
            <person name="Fujita N."/>
            <person name="Nojiri H."/>
        </authorList>
    </citation>
    <scope>NUCLEOTIDE SEQUENCE [LARGE SCALE GENOMIC DNA]</scope>
    <source>
        <strain evidence="3 4">NBRC 106553</strain>
    </source>
</reference>
<feature type="region of interest" description="Disordered" evidence="1">
    <location>
        <begin position="359"/>
        <end position="421"/>
    </location>
</feature>
<sequence>MPVAPDLLLQARPEVKPKAPAAKAPDKPVETSKGEASSFAQMYAKERQAKAAERNDAAAKQAKDKTDEVAGQEKPTADPAATAPAVADSGKALPAEEGETSEASVPEEQVLDPLLLMAMTGQAPADDAAAAAELGSELLPVPPTVNSAAPATLSEASLDPDLDQLNGLPAVKMALEQGAQAAQQAQNATQTAPTADQDFASALAAFADEPLEAGEGKLDSELSTATLSVEVADGLGENKGEVRNELLASRLNSLSQAISQQAAQAQRAPVLVPGQPVPLNQGGFSEAVVDRVMWLSSQNLKSAEIQLDPQELGRLEVRVNLNQDQTQVTFASPNANVRDALEGQMHRLRDMFAQQGMNQPDVNVSDQSLSRGWQGQGGDGERRGGNRADFGAGSGDEEISVSHSEIRPTHSGGRGLVDYYA</sequence>
<evidence type="ECO:0000313" key="3">
    <source>
        <dbReference type="EMBL" id="BAN49725.1"/>
    </source>
</evidence>
<name>S6ALP5_METRE</name>
<gene>
    <name evidence="3" type="ORF">PCA10_39930</name>
</gene>
<dbReference type="EMBL" id="AP013068">
    <property type="protein sequence ID" value="BAN49725.1"/>
    <property type="molecule type" value="Genomic_DNA"/>
</dbReference>
<dbReference type="InterPro" id="IPR021136">
    <property type="entry name" value="Flagellar_hook_control-like_C"/>
</dbReference>
<dbReference type="Pfam" id="PF02120">
    <property type="entry name" value="Flg_hook"/>
    <property type="match status" value="1"/>
</dbReference>
<evidence type="ECO:0000259" key="2">
    <source>
        <dbReference type="Pfam" id="PF02120"/>
    </source>
</evidence>